<dbReference type="GO" id="GO:0022857">
    <property type="term" value="F:transmembrane transporter activity"/>
    <property type="evidence" value="ECO:0007669"/>
    <property type="project" value="InterPro"/>
</dbReference>
<keyword evidence="1" id="KW-0732">Signal</keyword>
<reference evidence="3" key="1">
    <citation type="journal article" date="2021" name="PeerJ">
        <title>Extensive microbial diversity within the chicken gut microbiome revealed by metagenomics and culture.</title>
        <authorList>
            <person name="Gilroy R."/>
            <person name="Ravi A."/>
            <person name="Getino M."/>
            <person name="Pursley I."/>
            <person name="Horton D.L."/>
            <person name="Alikhan N.F."/>
            <person name="Baker D."/>
            <person name="Gharbi K."/>
            <person name="Hall N."/>
            <person name="Watson M."/>
            <person name="Adriaenssens E.M."/>
            <person name="Foster-Nyarko E."/>
            <person name="Jarju S."/>
            <person name="Secka A."/>
            <person name="Antonio M."/>
            <person name="Oren A."/>
            <person name="Chaudhuri R.R."/>
            <person name="La Ragione R."/>
            <person name="Hildebrand F."/>
            <person name="Pallen M.J."/>
        </authorList>
    </citation>
    <scope>NUCLEOTIDE SEQUENCE</scope>
    <source>
        <strain evidence="3">5925</strain>
    </source>
</reference>
<evidence type="ECO:0000259" key="2">
    <source>
        <dbReference type="Pfam" id="PF04069"/>
    </source>
</evidence>
<feature type="signal peptide" evidence="1">
    <location>
        <begin position="1"/>
        <end position="22"/>
    </location>
</feature>
<dbReference type="PROSITE" id="PS51257">
    <property type="entry name" value="PROKAR_LIPOPROTEIN"/>
    <property type="match status" value="1"/>
</dbReference>
<feature type="chain" id="PRO_5039183390" evidence="1">
    <location>
        <begin position="23"/>
        <end position="320"/>
    </location>
</feature>
<dbReference type="Gene3D" id="3.40.190.10">
    <property type="entry name" value="Periplasmic binding protein-like II"/>
    <property type="match status" value="1"/>
</dbReference>
<dbReference type="Gene3D" id="3.40.190.120">
    <property type="entry name" value="Osmoprotection protein (prox), domain 2"/>
    <property type="match status" value="1"/>
</dbReference>
<evidence type="ECO:0000313" key="4">
    <source>
        <dbReference type="Proteomes" id="UP000823907"/>
    </source>
</evidence>
<dbReference type="CDD" id="cd13606">
    <property type="entry name" value="PBP2_ProX_like"/>
    <property type="match status" value="1"/>
</dbReference>
<dbReference type="InterPro" id="IPR007210">
    <property type="entry name" value="ABC_Gly_betaine_transp_sub-bd"/>
</dbReference>
<feature type="domain" description="ABC-type glycine betaine transport system substrate-binding" evidence="2">
    <location>
        <begin position="36"/>
        <end position="315"/>
    </location>
</feature>
<proteinExistence type="predicted"/>
<dbReference type="AlphaFoldDB" id="A0A9D2ZRN4"/>
<evidence type="ECO:0000256" key="1">
    <source>
        <dbReference type="SAM" id="SignalP"/>
    </source>
</evidence>
<comment type="caution">
    <text evidence="3">The sequence shown here is derived from an EMBL/GenBank/DDBJ whole genome shotgun (WGS) entry which is preliminary data.</text>
</comment>
<accession>A0A9D2ZRN4</accession>
<dbReference type="EMBL" id="DWUR01000157">
    <property type="protein sequence ID" value="HJD50210.1"/>
    <property type="molecule type" value="Genomic_DNA"/>
</dbReference>
<gene>
    <name evidence="3" type="ORF">H9907_09030</name>
</gene>
<sequence length="320" mass="34544">MKKKVLSLSVAAALATTFAACSDEDPLATNADGREEIVVGSANFPESQIIGELYAQALEQAGFQVRRQANIGARDVYLTALEKGEIDVIAEYSGNAAQYYQAGNEASDGEELKPGASAEEVYSSLEAALPEGVSVGEKAAAESKDSYRVSPTLARQHQLTTLDDLKKLTKEGKLTLAGNPELESRPYGPDGLESFYDLPKDKISFHAISDSGGPLTVEALNNGTVDVADIYTTSPALDKNGKEVKLVELKDPKRLILPQNVVPLLREENVAEQARDVINEVQEKLSTHALLEMNRRNSGKEKAEPATIAKDWLKEQGITD</sequence>
<organism evidence="3 4">
    <name type="scientific">Candidatus Corynebacterium intestinavium</name>
    <dbReference type="NCBI Taxonomy" id="2838531"/>
    <lineage>
        <taxon>Bacteria</taxon>
        <taxon>Bacillati</taxon>
        <taxon>Actinomycetota</taxon>
        <taxon>Actinomycetes</taxon>
        <taxon>Mycobacteriales</taxon>
        <taxon>Corynebacteriaceae</taxon>
        <taxon>Corynebacterium</taxon>
    </lineage>
</organism>
<protein>
    <submittedName>
        <fullName evidence="3">ABC transporter substrate-binding protein</fullName>
    </submittedName>
</protein>
<reference evidence="3" key="2">
    <citation type="submission" date="2021-04" db="EMBL/GenBank/DDBJ databases">
        <authorList>
            <person name="Gilroy R."/>
        </authorList>
    </citation>
    <scope>NUCLEOTIDE SEQUENCE</scope>
    <source>
        <strain evidence="3">5925</strain>
    </source>
</reference>
<name>A0A9D2ZRN4_9CORY</name>
<dbReference type="Proteomes" id="UP000823907">
    <property type="component" value="Unassembled WGS sequence"/>
</dbReference>
<dbReference type="GO" id="GO:0043190">
    <property type="term" value="C:ATP-binding cassette (ABC) transporter complex"/>
    <property type="evidence" value="ECO:0007669"/>
    <property type="project" value="InterPro"/>
</dbReference>
<dbReference type="Pfam" id="PF04069">
    <property type="entry name" value="OpuAC"/>
    <property type="match status" value="1"/>
</dbReference>
<dbReference type="SUPFAM" id="SSF53850">
    <property type="entry name" value="Periplasmic binding protein-like II"/>
    <property type="match status" value="1"/>
</dbReference>
<evidence type="ECO:0000313" key="3">
    <source>
        <dbReference type="EMBL" id="HJD50210.1"/>
    </source>
</evidence>